<dbReference type="EMBL" id="LHPG02000014">
    <property type="protein sequence ID" value="PRW39147.1"/>
    <property type="molecule type" value="Genomic_DNA"/>
</dbReference>
<dbReference type="AlphaFoldDB" id="A0A2P6TIS1"/>
<dbReference type="Pfam" id="PF02517">
    <property type="entry name" value="Rce1-like"/>
    <property type="match status" value="1"/>
</dbReference>
<comment type="caution">
    <text evidence="7">The sequence shown here is derived from an EMBL/GenBank/DDBJ whole genome shotgun (WGS) entry which is preliminary data.</text>
</comment>
<dbReference type="GO" id="GO:0004175">
    <property type="term" value="F:endopeptidase activity"/>
    <property type="evidence" value="ECO:0007669"/>
    <property type="project" value="UniProtKB-ARBA"/>
</dbReference>
<reference evidence="7 8" key="1">
    <citation type="journal article" date="2018" name="Plant J.">
        <title>Genome sequences of Chlorella sorokiniana UTEX 1602 and Micractinium conductrix SAG 241.80: implications to maltose excretion by a green alga.</title>
        <authorList>
            <person name="Arriola M.B."/>
            <person name="Velmurugan N."/>
            <person name="Zhang Y."/>
            <person name="Plunkett M.H."/>
            <person name="Hondzo H."/>
            <person name="Barney B.M."/>
        </authorList>
    </citation>
    <scope>NUCLEOTIDE SEQUENCE [LARGE SCALE GENOMIC DNA]</scope>
    <source>
        <strain evidence="8">UTEX 1602</strain>
    </source>
</reference>
<organism evidence="7 8">
    <name type="scientific">Chlorella sorokiniana</name>
    <name type="common">Freshwater green alga</name>
    <dbReference type="NCBI Taxonomy" id="3076"/>
    <lineage>
        <taxon>Eukaryota</taxon>
        <taxon>Viridiplantae</taxon>
        <taxon>Chlorophyta</taxon>
        <taxon>core chlorophytes</taxon>
        <taxon>Trebouxiophyceae</taxon>
        <taxon>Chlorellales</taxon>
        <taxon>Chlorellaceae</taxon>
        <taxon>Chlorella clade</taxon>
        <taxon>Chlorella</taxon>
    </lineage>
</organism>
<dbReference type="PANTHER" id="PTHR14413:SF16">
    <property type="entry name" value="LARGE RIBOSOMAL SUBUNIT PROTEIN BL17M"/>
    <property type="match status" value="1"/>
</dbReference>
<proteinExistence type="inferred from homology"/>
<gene>
    <name evidence="7" type="ORF">C2E21_7040</name>
</gene>
<dbReference type="PANTHER" id="PTHR14413">
    <property type="entry name" value="RIBOSOMAL PROTEIN L17"/>
    <property type="match status" value="1"/>
</dbReference>
<protein>
    <submittedName>
        <fullName evidence="7">50S ribosomal chloroplastic-like</fullName>
    </submittedName>
</protein>
<dbReference type="GO" id="GO:0080120">
    <property type="term" value="P:CAAX-box protein maturation"/>
    <property type="evidence" value="ECO:0007669"/>
    <property type="project" value="UniProtKB-ARBA"/>
</dbReference>
<name>A0A2P6TIS1_CHLSO</name>
<keyword evidence="8" id="KW-1185">Reference proteome</keyword>
<dbReference type="STRING" id="3076.A0A2P6TIS1"/>
<feature type="compositionally biased region" description="Low complexity" evidence="5">
    <location>
        <begin position="146"/>
        <end position="156"/>
    </location>
</feature>
<dbReference type="GO" id="GO:0006412">
    <property type="term" value="P:translation"/>
    <property type="evidence" value="ECO:0007669"/>
    <property type="project" value="InterPro"/>
</dbReference>
<evidence type="ECO:0000259" key="6">
    <source>
        <dbReference type="Pfam" id="PF02517"/>
    </source>
</evidence>
<feature type="domain" description="CAAX prenyl protease 2/Lysostaphin resistance protein A-like" evidence="6">
    <location>
        <begin position="328"/>
        <end position="411"/>
    </location>
</feature>
<evidence type="ECO:0000256" key="3">
    <source>
        <dbReference type="ARBA" id="ARBA00023274"/>
    </source>
</evidence>
<comment type="similarity">
    <text evidence="1 4">Belongs to the bacterial ribosomal protein bL17 family.</text>
</comment>
<evidence type="ECO:0000256" key="5">
    <source>
        <dbReference type="SAM" id="MobiDB-lite"/>
    </source>
</evidence>
<evidence type="ECO:0000256" key="4">
    <source>
        <dbReference type="RuleBase" id="RU000660"/>
    </source>
</evidence>
<feature type="region of interest" description="Disordered" evidence="5">
    <location>
        <begin position="134"/>
        <end position="203"/>
    </location>
</feature>
<dbReference type="InterPro" id="IPR003675">
    <property type="entry name" value="Rce1/LyrA-like_dom"/>
</dbReference>
<evidence type="ECO:0000313" key="8">
    <source>
        <dbReference type="Proteomes" id="UP000239899"/>
    </source>
</evidence>
<dbReference type="Proteomes" id="UP000239899">
    <property type="component" value="Unassembled WGS sequence"/>
</dbReference>
<dbReference type="GO" id="GO:0003735">
    <property type="term" value="F:structural constituent of ribosome"/>
    <property type="evidence" value="ECO:0007669"/>
    <property type="project" value="InterPro"/>
</dbReference>
<evidence type="ECO:0000256" key="1">
    <source>
        <dbReference type="ARBA" id="ARBA00008777"/>
    </source>
</evidence>
<sequence length="432" mass="44761">MRHGVKGARLGRPADQRKALIRGLVTEVLRHGKIKTTKTKAKAIRKYVDKMIGLAKDGTLHARRQALGFIYDAELVKSLFEQVPARYGERNGGYCRVKAEIQPRRGDNVEMATIELLTMAAPLVVCTPGARLAARPSSQAAHRPRSVAAAARRQQQGSKGFGKAAPAKTDAPQQEQEDQSAAEPQQQRQQQQQQAASTAAPPTQAALLDGAAPAAAAQPTGQALPAVSRGRIFAVCSQVSVLVATLGFVLRQVAPAISPAVKDGQAEAVEALLDWTALPGASQLALAVGVAAAVTAGRAALLAAWPEFKEASDRSNQQVLAPLGAADLPWVAALPAVSEELLFRGALIPAVYPDWRGVLIAGLAFGVLHNSGGRNPAFAAWASLVGCAYGALFLATGSVACSALAHSLANIASGALWRAANPGASGSSGSSS</sequence>
<evidence type="ECO:0000313" key="7">
    <source>
        <dbReference type="EMBL" id="PRW39147.1"/>
    </source>
</evidence>
<feature type="compositionally biased region" description="Low complexity" evidence="5">
    <location>
        <begin position="181"/>
        <end position="203"/>
    </location>
</feature>
<dbReference type="OrthoDB" id="275000at2759"/>
<dbReference type="InterPro" id="IPR036373">
    <property type="entry name" value="Ribosomal_bL17_sf"/>
</dbReference>
<dbReference type="InterPro" id="IPR000456">
    <property type="entry name" value="Ribosomal_bL17"/>
</dbReference>
<accession>A0A2P6TIS1</accession>
<evidence type="ECO:0000256" key="2">
    <source>
        <dbReference type="ARBA" id="ARBA00022980"/>
    </source>
</evidence>
<dbReference type="Pfam" id="PF01196">
    <property type="entry name" value="Ribosomal_L17"/>
    <property type="match status" value="1"/>
</dbReference>
<keyword evidence="3 4" id="KW-0687">Ribonucleoprotein</keyword>
<dbReference type="GO" id="GO:0022625">
    <property type="term" value="C:cytosolic large ribosomal subunit"/>
    <property type="evidence" value="ECO:0007669"/>
    <property type="project" value="TreeGrafter"/>
</dbReference>
<dbReference type="SUPFAM" id="SSF64263">
    <property type="entry name" value="Prokaryotic ribosomal protein L17"/>
    <property type="match status" value="1"/>
</dbReference>
<dbReference type="Gene3D" id="3.90.1030.10">
    <property type="entry name" value="Ribosomal protein L17"/>
    <property type="match status" value="1"/>
</dbReference>
<dbReference type="HAMAP" id="MF_01368">
    <property type="entry name" value="Ribosomal_bL17"/>
    <property type="match status" value="1"/>
</dbReference>
<keyword evidence="2 4" id="KW-0689">Ribosomal protein</keyword>
<dbReference type="NCBIfam" id="TIGR00059">
    <property type="entry name" value="L17"/>
    <property type="match status" value="1"/>
</dbReference>